<dbReference type="Proteomes" id="UP000217349">
    <property type="component" value="Chromosome"/>
</dbReference>
<feature type="DNA-binding region" description="OmpR/PhoB-type" evidence="7">
    <location>
        <begin position="126"/>
        <end position="220"/>
    </location>
</feature>
<dbReference type="Gene3D" id="1.10.10.10">
    <property type="entry name" value="Winged helix-like DNA-binding domain superfamily/Winged helix DNA-binding domain"/>
    <property type="match status" value="1"/>
</dbReference>
<dbReference type="InterPro" id="IPR039420">
    <property type="entry name" value="WalR-like"/>
</dbReference>
<dbReference type="SUPFAM" id="SSF46894">
    <property type="entry name" value="C-terminal effector domain of the bipartite response regulators"/>
    <property type="match status" value="1"/>
</dbReference>
<protein>
    <submittedName>
        <fullName evidence="10">Transcriptional activator protein CopR</fullName>
    </submittedName>
</protein>
<organism evidence="10 11">
    <name type="scientific">Sulfurospirillum diekertiae</name>
    <dbReference type="NCBI Taxonomy" id="1854492"/>
    <lineage>
        <taxon>Bacteria</taxon>
        <taxon>Pseudomonadati</taxon>
        <taxon>Campylobacterota</taxon>
        <taxon>Epsilonproteobacteria</taxon>
        <taxon>Campylobacterales</taxon>
        <taxon>Sulfurospirillaceae</taxon>
        <taxon>Sulfurospirillum</taxon>
    </lineage>
</organism>
<dbReference type="PROSITE" id="PS51755">
    <property type="entry name" value="OMPR_PHOB"/>
    <property type="match status" value="1"/>
</dbReference>
<dbReference type="PANTHER" id="PTHR48111">
    <property type="entry name" value="REGULATOR OF RPOS"/>
    <property type="match status" value="1"/>
</dbReference>
<dbReference type="GO" id="GO:0000976">
    <property type="term" value="F:transcription cis-regulatory region binding"/>
    <property type="evidence" value="ECO:0007669"/>
    <property type="project" value="TreeGrafter"/>
</dbReference>
<dbReference type="AlphaFoldDB" id="A0A290HGD6"/>
<keyword evidence="4 7" id="KW-0238">DNA-binding</keyword>
<keyword evidence="5" id="KW-0804">Transcription</keyword>
<gene>
    <name evidence="10" type="ORF">SJPD1_2517</name>
</gene>
<evidence type="ECO:0000256" key="1">
    <source>
        <dbReference type="ARBA" id="ARBA00022553"/>
    </source>
</evidence>
<accession>A0A290HGD6</accession>
<dbReference type="GO" id="GO:0032993">
    <property type="term" value="C:protein-DNA complex"/>
    <property type="evidence" value="ECO:0007669"/>
    <property type="project" value="TreeGrafter"/>
</dbReference>
<evidence type="ECO:0000256" key="3">
    <source>
        <dbReference type="ARBA" id="ARBA00023015"/>
    </source>
</evidence>
<dbReference type="EMBL" id="CP023275">
    <property type="protein sequence ID" value="ATB70612.1"/>
    <property type="molecule type" value="Genomic_DNA"/>
</dbReference>
<dbReference type="InterPro" id="IPR011006">
    <property type="entry name" value="CheY-like_superfamily"/>
</dbReference>
<proteinExistence type="predicted"/>
<keyword evidence="2" id="KW-0902">Two-component regulatory system</keyword>
<evidence type="ECO:0000313" key="11">
    <source>
        <dbReference type="Proteomes" id="UP000217349"/>
    </source>
</evidence>
<dbReference type="InterPro" id="IPR016032">
    <property type="entry name" value="Sig_transdc_resp-reg_C-effctor"/>
</dbReference>
<evidence type="ECO:0000256" key="4">
    <source>
        <dbReference type="ARBA" id="ARBA00023125"/>
    </source>
</evidence>
<dbReference type="OrthoDB" id="8912111at2"/>
<evidence type="ECO:0000256" key="6">
    <source>
        <dbReference type="PROSITE-ProRule" id="PRU00169"/>
    </source>
</evidence>
<dbReference type="Pfam" id="PF00486">
    <property type="entry name" value="Trans_reg_C"/>
    <property type="match status" value="1"/>
</dbReference>
<keyword evidence="3" id="KW-0805">Transcription regulation</keyword>
<dbReference type="PROSITE" id="PS50110">
    <property type="entry name" value="RESPONSE_REGULATORY"/>
    <property type="match status" value="1"/>
</dbReference>
<dbReference type="PANTHER" id="PTHR48111:SF22">
    <property type="entry name" value="REGULATOR OF RPOS"/>
    <property type="match status" value="1"/>
</dbReference>
<dbReference type="InterPro" id="IPR036388">
    <property type="entry name" value="WH-like_DNA-bd_sf"/>
</dbReference>
<feature type="domain" description="OmpR/PhoB-type" evidence="9">
    <location>
        <begin position="126"/>
        <end position="220"/>
    </location>
</feature>
<reference evidence="11" key="1">
    <citation type="submission" date="2017-09" db="EMBL/GenBank/DDBJ databases">
        <title>The complete genome of Sulfurospirillum sp. JPD-1.</title>
        <authorList>
            <person name="Goris T."/>
        </authorList>
    </citation>
    <scope>NUCLEOTIDE SEQUENCE [LARGE SCALE GENOMIC DNA]</scope>
    <source>
        <strain evidence="11">JPD-1</strain>
    </source>
</reference>
<evidence type="ECO:0000256" key="2">
    <source>
        <dbReference type="ARBA" id="ARBA00023012"/>
    </source>
</evidence>
<evidence type="ECO:0000259" key="9">
    <source>
        <dbReference type="PROSITE" id="PS51755"/>
    </source>
</evidence>
<dbReference type="RefSeq" id="WP_096047441.1">
    <property type="nucleotide sequence ID" value="NZ_CP023275.1"/>
</dbReference>
<name>A0A290HGD6_9BACT</name>
<dbReference type="GO" id="GO:0005829">
    <property type="term" value="C:cytosol"/>
    <property type="evidence" value="ECO:0007669"/>
    <property type="project" value="TreeGrafter"/>
</dbReference>
<evidence type="ECO:0000259" key="8">
    <source>
        <dbReference type="PROSITE" id="PS50110"/>
    </source>
</evidence>
<dbReference type="InterPro" id="IPR001789">
    <property type="entry name" value="Sig_transdc_resp-reg_receiver"/>
</dbReference>
<evidence type="ECO:0000256" key="7">
    <source>
        <dbReference type="PROSITE-ProRule" id="PRU01091"/>
    </source>
</evidence>
<dbReference type="SMART" id="SM00862">
    <property type="entry name" value="Trans_reg_C"/>
    <property type="match status" value="1"/>
</dbReference>
<dbReference type="Gene3D" id="3.40.50.2300">
    <property type="match status" value="1"/>
</dbReference>
<evidence type="ECO:0000256" key="5">
    <source>
        <dbReference type="ARBA" id="ARBA00023163"/>
    </source>
</evidence>
<evidence type="ECO:0000313" key="10">
    <source>
        <dbReference type="EMBL" id="ATB70612.1"/>
    </source>
</evidence>
<feature type="domain" description="Response regulatory" evidence="8">
    <location>
        <begin position="2"/>
        <end position="116"/>
    </location>
</feature>
<dbReference type="InterPro" id="IPR001867">
    <property type="entry name" value="OmpR/PhoB-type_DNA-bd"/>
</dbReference>
<dbReference type="KEGG" id="sulj:SJPD1_2517"/>
<sequence length="223" mass="25837">MKLLLLEDDVALNKIIKQLLEQQNYVVENFLDGYSALDKIIHSSYDIYILDINVPGFDGLQMLEFIRNQHQSLPVIIISAFSDIDNIKKAYDLGCNDYLKKPFTIEELLVRIRYLIKQRYPTQSTSTVILFGNGFGFDVEKQQLLKADHEITLTYKEKLLLALLIQHLNQTVSIQTIREYVWDGKELEAVSIRSIIFKLQQKLSNGMIVNVRSVGYKLISMQY</sequence>
<keyword evidence="1 6" id="KW-0597">Phosphoprotein</keyword>
<dbReference type="SUPFAM" id="SSF52172">
    <property type="entry name" value="CheY-like"/>
    <property type="match status" value="1"/>
</dbReference>
<feature type="modified residue" description="4-aspartylphosphate" evidence="6">
    <location>
        <position position="51"/>
    </location>
</feature>
<dbReference type="GO" id="GO:0000156">
    <property type="term" value="F:phosphorelay response regulator activity"/>
    <property type="evidence" value="ECO:0007669"/>
    <property type="project" value="TreeGrafter"/>
</dbReference>
<dbReference type="Pfam" id="PF00072">
    <property type="entry name" value="Response_reg"/>
    <property type="match status" value="1"/>
</dbReference>
<dbReference type="SMART" id="SM00448">
    <property type="entry name" value="REC"/>
    <property type="match status" value="1"/>
</dbReference>
<dbReference type="GO" id="GO:0006355">
    <property type="term" value="P:regulation of DNA-templated transcription"/>
    <property type="evidence" value="ECO:0007669"/>
    <property type="project" value="InterPro"/>
</dbReference>